<dbReference type="Gene3D" id="4.10.280.10">
    <property type="entry name" value="Helix-loop-helix DNA-binding domain"/>
    <property type="match status" value="1"/>
</dbReference>
<dbReference type="AlphaFoldDB" id="A0ABD3S7F1"/>
<gene>
    <name evidence="8" type="ORF">ACJIZ3_006235</name>
    <name evidence="9" type="ORF">ACJIZ3_006237</name>
</gene>
<dbReference type="PANTHER" id="PTHR16223">
    <property type="entry name" value="TRANSCRIPTION FACTOR BHLH83-RELATED"/>
    <property type="match status" value="1"/>
</dbReference>
<feature type="region of interest" description="Disordered" evidence="6">
    <location>
        <begin position="1"/>
        <end position="26"/>
    </location>
</feature>
<comment type="subcellular location">
    <subcellularLocation>
        <location evidence="1">Nucleus</location>
    </subcellularLocation>
</comment>
<dbReference type="GO" id="GO:0005634">
    <property type="term" value="C:nucleus"/>
    <property type="evidence" value="ECO:0007669"/>
    <property type="project" value="UniProtKB-SubCell"/>
</dbReference>
<evidence type="ECO:0000256" key="1">
    <source>
        <dbReference type="ARBA" id="ARBA00004123"/>
    </source>
</evidence>
<dbReference type="InterPro" id="IPR011598">
    <property type="entry name" value="bHLH_dom"/>
</dbReference>
<proteinExistence type="predicted"/>
<accession>A0ABD3S7F1</accession>
<sequence>MLQEDLTSSNSNSFHQEYSSGVEASSQEHWRHEKIYSDDFKQIISQQNLTATFQIECGASTVSHELNPPWNKFSQFLKTSPPNTPLWNASTPVATTLSDSRSSFFPEASSFDEKPKKTSEVRNMGTTTKKNNMEISSKRPRNETPSHLPSFKVRKEKMGDRITALQQLVSPFGKTDTASVLSEVYENIRFLHEQIHMLSTPYMKIGASIHHQQSSNKSKDRDRPRQDLRSRGLCVVPVFKTFPMTHETTIDFWTPTFGGTLR</sequence>
<dbReference type="PROSITE" id="PS50888">
    <property type="entry name" value="BHLH"/>
    <property type="match status" value="1"/>
</dbReference>
<keyword evidence="3" id="KW-0238">DNA-binding</keyword>
<evidence type="ECO:0000256" key="5">
    <source>
        <dbReference type="ARBA" id="ARBA00023242"/>
    </source>
</evidence>
<dbReference type="EMBL" id="JBJXBP010000007">
    <property type="protein sequence ID" value="KAL3820332.1"/>
    <property type="molecule type" value="Genomic_DNA"/>
</dbReference>
<dbReference type="Proteomes" id="UP001634393">
    <property type="component" value="Unassembled WGS sequence"/>
</dbReference>
<dbReference type="InterPro" id="IPR045843">
    <property type="entry name" value="IND-like"/>
</dbReference>
<evidence type="ECO:0000313" key="9">
    <source>
        <dbReference type="EMBL" id="KAL3820332.1"/>
    </source>
</evidence>
<evidence type="ECO:0000313" key="10">
    <source>
        <dbReference type="Proteomes" id="UP001634393"/>
    </source>
</evidence>
<keyword evidence="10" id="KW-1185">Reference proteome</keyword>
<dbReference type="SUPFAM" id="SSF47459">
    <property type="entry name" value="HLH, helix-loop-helix DNA-binding domain"/>
    <property type="match status" value="1"/>
</dbReference>
<dbReference type="EMBL" id="JBJXBP010000007">
    <property type="protein sequence ID" value="KAL3820330.1"/>
    <property type="molecule type" value="Genomic_DNA"/>
</dbReference>
<name>A0ABD3S7F1_9LAMI</name>
<keyword evidence="2" id="KW-0805">Transcription regulation</keyword>
<organism evidence="8 10">
    <name type="scientific">Penstemon smallii</name>
    <dbReference type="NCBI Taxonomy" id="265156"/>
    <lineage>
        <taxon>Eukaryota</taxon>
        <taxon>Viridiplantae</taxon>
        <taxon>Streptophyta</taxon>
        <taxon>Embryophyta</taxon>
        <taxon>Tracheophyta</taxon>
        <taxon>Spermatophyta</taxon>
        <taxon>Magnoliopsida</taxon>
        <taxon>eudicotyledons</taxon>
        <taxon>Gunneridae</taxon>
        <taxon>Pentapetalae</taxon>
        <taxon>asterids</taxon>
        <taxon>lamiids</taxon>
        <taxon>Lamiales</taxon>
        <taxon>Plantaginaceae</taxon>
        <taxon>Cheloneae</taxon>
        <taxon>Penstemon</taxon>
    </lineage>
</organism>
<dbReference type="InterPro" id="IPR036638">
    <property type="entry name" value="HLH_DNA-bd_sf"/>
</dbReference>
<protein>
    <recommendedName>
        <fullName evidence="7">BHLH domain-containing protein</fullName>
    </recommendedName>
</protein>
<evidence type="ECO:0000256" key="3">
    <source>
        <dbReference type="ARBA" id="ARBA00023125"/>
    </source>
</evidence>
<comment type="caution">
    <text evidence="8">The sequence shown here is derived from an EMBL/GenBank/DDBJ whole genome shotgun (WGS) entry which is preliminary data.</text>
</comment>
<dbReference type="CDD" id="cd11393">
    <property type="entry name" value="bHLH_AtbHLH_like"/>
    <property type="match status" value="1"/>
</dbReference>
<evidence type="ECO:0000313" key="8">
    <source>
        <dbReference type="EMBL" id="KAL3820330.1"/>
    </source>
</evidence>
<dbReference type="InterPro" id="IPR045239">
    <property type="entry name" value="bHLH95_bHLH"/>
</dbReference>
<feature type="domain" description="BHLH" evidence="7">
    <location>
        <begin position="142"/>
        <end position="191"/>
    </location>
</feature>
<feature type="compositionally biased region" description="Polar residues" evidence="6">
    <location>
        <begin position="1"/>
        <end position="25"/>
    </location>
</feature>
<evidence type="ECO:0000256" key="6">
    <source>
        <dbReference type="SAM" id="MobiDB-lite"/>
    </source>
</evidence>
<keyword evidence="5" id="KW-0539">Nucleus</keyword>
<evidence type="ECO:0000256" key="2">
    <source>
        <dbReference type="ARBA" id="ARBA00023015"/>
    </source>
</evidence>
<reference evidence="8 10" key="1">
    <citation type="submission" date="2024-12" db="EMBL/GenBank/DDBJ databases">
        <title>The unique morphological basis and parallel evolutionary history of personate flowers in Penstemon.</title>
        <authorList>
            <person name="Depatie T.H."/>
            <person name="Wessinger C.A."/>
        </authorList>
    </citation>
    <scope>NUCLEOTIDE SEQUENCE [LARGE SCALE GENOMIC DNA]</scope>
    <source>
        <strain evidence="8">WTNN_2</strain>
        <tissue evidence="8">Leaf</tissue>
    </source>
</reference>
<dbReference type="PANTHER" id="PTHR16223:SF46">
    <property type="entry name" value="TRANSCRIPTION FACTOR BHLH123"/>
    <property type="match status" value="1"/>
</dbReference>
<evidence type="ECO:0000259" key="7">
    <source>
        <dbReference type="PROSITE" id="PS50888"/>
    </source>
</evidence>
<dbReference type="GO" id="GO:0003677">
    <property type="term" value="F:DNA binding"/>
    <property type="evidence" value="ECO:0007669"/>
    <property type="project" value="UniProtKB-KW"/>
</dbReference>
<evidence type="ECO:0000256" key="4">
    <source>
        <dbReference type="ARBA" id="ARBA00023163"/>
    </source>
</evidence>
<keyword evidence="4" id="KW-0804">Transcription</keyword>